<gene>
    <name evidence="1" type="ORF">PDMSB3_0026</name>
</gene>
<dbReference type="EMBL" id="LR699555">
    <property type="protein sequence ID" value="VVD30862.1"/>
    <property type="molecule type" value="Genomic_DNA"/>
</dbReference>
<protein>
    <submittedName>
        <fullName evidence="1">Uncharacterized protein</fullName>
    </submittedName>
</protein>
<dbReference type="AntiFam" id="ANF00095">
    <property type="entry name" value="Shadow ORF (opposite ABC transporters)"/>
</dbReference>
<dbReference type="AntiFam" id="ANF00142">
    <property type="entry name" value="Shadow ORF (opposite yadG)"/>
</dbReference>
<keyword evidence="2" id="KW-1185">Reference proteome</keyword>
<accession>A0A5Q4YWM8</accession>
<name>A0A5Q4YWM8_9BURK</name>
<sequence>MTHVRALDDIDNEFSDVRRMVANTLDGLGDEQIVEPDGYAPGVFHHVGHELADKRAKLFVDGLVVADNLRCGDSIQSRECIQRPAQDVRRHFPRQLDFGDVDGPRCAVCGDASRAFRNLAGLVPGALEIGDGLRSSHQQPEVFGGWLATSDDVAQLFIYLDFHRVQAMLVGDNLLNNIEVEGVQRLHRTSNLLFHQAAHLEQPGGYQIEVGVELAGEVLVGHFRSLAEAAGNVILARFLGRLRENLLGSAELNELPQMHERRVFRDAGRLLHVVSDDDDRVVFAQRMQQVFNLAGCYRVQRGSRFVQKQHFGVDGKRPGNTQALLLAPGER</sequence>
<evidence type="ECO:0000313" key="2">
    <source>
        <dbReference type="Proteomes" id="UP000325811"/>
    </source>
</evidence>
<dbReference type="Proteomes" id="UP000325811">
    <property type="component" value="Plasmid pI"/>
</dbReference>
<proteinExistence type="predicted"/>
<evidence type="ECO:0000313" key="1">
    <source>
        <dbReference type="EMBL" id="VVD30862.1"/>
    </source>
</evidence>
<dbReference type="KEGG" id="pdio:PDMSB3_0026.2"/>
<dbReference type="AlphaFoldDB" id="A0A5Q4YWM8"/>
<geneLocation type="plasmid" evidence="1 2">
    <name>pI</name>
</geneLocation>
<reference evidence="1 2" key="1">
    <citation type="submission" date="2019-08" db="EMBL/GenBank/DDBJ databases">
        <authorList>
            <person name="Herpell B J."/>
        </authorList>
    </citation>
    <scope>NUCLEOTIDE SEQUENCE [LARGE SCALE GENOMIC DNA]</scope>
    <source>
        <strain evidence="2">Msb3</strain>
        <plasmid evidence="1 2">pI</plasmid>
    </source>
</reference>
<keyword evidence="1" id="KW-0614">Plasmid</keyword>
<organism evidence="1 2">
    <name type="scientific">Paraburkholderia dioscoreae</name>
    <dbReference type="NCBI Taxonomy" id="2604047"/>
    <lineage>
        <taxon>Bacteria</taxon>
        <taxon>Pseudomonadati</taxon>
        <taxon>Pseudomonadota</taxon>
        <taxon>Betaproteobacteria</taxon>
        <taxon>Burkholderiales</taxon>
        <taxon>Burkholderiaceae</taxon>
        <taxon>Paraburkholderia</taxon>
    </lineage>
</organism>